<accession>A0A1I2FET3</accession>
<evidence type="ECO:0000313" key="1">
    <source>
        <dbReference type="EMBL" id="SFF02991.1"/>
    </source>
</evidence>
<dbReference type="Proteomes" id="UP000198596">
    <property type="component" value="Unassembled WGS sequence"/>
</dbReference>
<gene>
    <name evidence="1" type="ORF">SAMN04488131_107122</name>
</gene>
<reference evidence="2" key="1">
    <citation type="submission" date="2016-10" db="EMBL/GenBank/DDBJ databases">
        <authorList>
            <person name="Varghese N."/>
            <person name="Submissions S."/>
        </authorList>
    </citation>
    <scope>NUCLEOTIDE SEQUENCE [LARGE SCALE GENOMIC DNA]</scope>
    <source>
        <strain evidence="2">CGMCC 1.9227</strain>
    </source>
</reference>
<sequence>MQLFKLLIASKKNKFVNKKAVLIVICLTYIGLDQIYKTQKGETRFKSTSPYLLTKFNNNSYNITNDDFLKNNQPKLFF</sequence>
<dbReference type="EMBL" id="FONQ01000007">
    <property type="protein sequence ID" value="SFF02991.1"/>
    <property type="molecule type" value="Genomic_DNA"/>
</dbReference>
<protein>
    <submittedName>
        <fullName evidence="1">Uncharacterized protein</fullName>
    </submittedName>
</protein>
<proteinExistence type="predicted"/>
<evidence type="ECO:0000313" key="2">
    <source>
        <dbReference type="Proteomes" id="UP000198596"/>
    </source>
</evidence>
<dbReference type="AlphaFoldDB" id="A0A1I2FET3"/>
<keyword evidence="2" id="KW-1185">Reference proteome</keyword>
<name>A0A1I2FET3_9FLAO</name>
<organism evidence="1 2">
    <name type="scientific">Flavobacterium xueshanense</name>
    <dbReference type="NCBI Taxonomy" id="935223"/>
    <lineage>
        <taxon>Bacteria</taxon>
        <taxon>Pseudomonadati</taxon>
        <taxon>Bacteroidota</taxon>
        <taxon>Flavobacteriia</taxon>
        <taxon>Flavobacteriales</taxon>
        <taxon>Flavobacteriaceae</taxon>
        <taxon>Flavobacterium</taxon>
    </lineage>
</organism>